<dbReference type="EMBL" id="AP024145">
    <property type="protein sequence ID" value="BCM87436.1"/>
    <property type="molecule type" value="Genomic_DNA"/>
</dbReference>
<proteinExistence type="inferred from homology"/>
<evidence type="ECO:0000256" key="2">
    <source>
        <dbReference type="SAM" id="Coils"/>
    </source>
</evidence>
<name>A0A8H9CA46_9HYPH</name>
<accession>A0A8H9CA46</accession>
<comment type="similarity">
    <text evidence="1">Belongs to the SlyX family.</text>
</comment>
<keyword evidence="2" id="KW-0175">Coiled coil</keyword>
<dbReference type="PANTHER" id="PTHR36508">
    <property type="entry name" value="PROTEIN SLYX"/>
    <property type="match status" value="1"/>
</dbReference>
<protein>
    <recommendedName>
        <fullName evidence="1">Protein SlyX homolog</fullName>
    </recommendedName>
</protein>
<evidence type="ECO:0000313" key="4">
    <source>
        <dbReference type="Proteomes" id="UP000663508"/>
    </source>
</evidence>
<organism evidence="3 4">
    <name type="scientific">Methylobacterium indicum</name>
    <dbReference type="NCBI Taxonomy" id="1775910"/>
    <lineage>
        <taxon>Bacteria</taxon>
        <taxon>Pseudomonadati</taxon>
        <taxon>Pseudomonadota</taxon>
        <taxon>Alphaproteobacteria</taxon>
        <taxon>Hyphomicrobiales</taxon>
        <taxon>Methylobacteriaceae</taxon>
        <taxon>Methylobacterium</taxon>
    </lineage>
</organism>
<feature type="coiled-coil region" evidence="2">
    <location>
        <begin position="13"/>
        <end position="61"/>
    </location>
</feature>
<dbReference type="InterPro" id="IPR007236">
    <property type="entry name" value="SlyX"/>
</dbReference>
<dbReference type="Gene3D" id="1.20.5.300">
    <property type="match status" value="1"/>
</dbReference>
<dbReference type="KEGG" id="mind:mvi_58970"/>
<gene>
    <name evidence="1 3" type="primary">slyX</name>
    <name evidence="3" type="ORF">mvi_58970</name>
</gene>
<evidence type="ECO:0000313" key="3">
    <source>
        <dbReference type="EMBL" id="BCM87436.1"/>
    </source>
</evidence>
<dbReference type="PANTHER" id="PTHR36508:SF1">
    <property type="entry name" value="PROTEIN SLYX"/>
    <property type="match status" value="1"/>
</dbReference>
<dbReference type="AlphaFoldDB" id="A0A8H9CA46"/>
<evidence type="ECO:0000256" key="1">
    <source>
        <dbReference type="HAMAP-Rule" id="MF_00715"/>
    </source>
</evidence>
<dbReference type="Pfam" id="PF04102">
    <property type="entry name" value="SlyX"/>
    <property type="match status" value="1"/>
</dbReference>
<reference evidence="3" key="1">
    <citation type="submission" date="2020-11" db="EMBL/GenBank/DDBJ databases">
        <title>Complete genome sequence of a novel pathogenic Methylobacterium strain isolated from rice in Vietnam.</title>
        <authorList>
            <person name="Lai K."/>
            <person name="Okazaki S."/>
            <person name="Higashi K."/>
            <person name="Mori H."/>
            <person name="Toyoda A."/>
            <person name="Kurokawa K."/>
        </authorList>
    </citation>
    <scope>NUCLEOTIDE SEQUENCE</scope>
    <source>
        <strain evidence="3">VL1</strain>
    </source>
</reference>
<dbReference type="HAMAP" id="MF_00715">
    <property type="entry name" value="SlyX"/>
    <property type="match status" value="1"/>
</dbReference>
<dbReference type="Proteomes" id="UP000663508">
    <property type="component" value="Chromosome"/>
</dbReference>
<sequence length="74" mass="8345">MDAIMTADPDTRLDALETRIAHQDATIEDLNRIVTEQWGAIDLLTRHVAALRERVREMAERPAATGDEPPPPHY</sequence>